<dbReference type="OrthoDB" id="7479487at2759"/>
<evidence type="ECO:0000313" key="3">
    <source>
        <dbReference type="Proteomes" id="UP000299102"/>
    </source>
</evidence>
<proteinExistence type="predicted"/>
<keyword evidence="3" id="KW-1185">Reference proteome</keyword>
<comment type="caution">
    <text evidence="2">The sequence shown here is derived from an EMBL/GenBank/DDBJ whole genome shotgun (WGS) entry which is preliminary data.</text>
</comment>
<feature type="domain" description="Pre-C2HC" evidence="1">
    <location>
        <begin position="27"/>
        <end position="94"/>
    </location>
</feature>
<dbReference type="InterPro" id="IPR006579">
    <property type="entry name" value="Pre_C2HC_dom"/>
</dbReference>
<reference evidence="2 3" key="1">
    <citation type="journal article" date="2019" name="Commun. Biol.">
        <title>The bagworm genome reveals a unique fibroin gene that provides high tensile strength.</title>
        <authorList>
            <person name="Kono N."/>
            <person name="Nakamura H."/>
            <person name="Ohtoshi R."/>
            <person name="Tomita M."/>
            <person name="Numata K."/>
            <person name="Arakawa K."/>
        </authorList>
    </citation>
    <scope>NUCLEOTIDE SEQUENCE [LARGE SCALE GENOMIC DNA]</scope>
</reference>
<name>A0A4C1YU22_EUMVA</name>
<accession>A0A4C1YU22</accession>
<dbReference type="Proteomes" id="UP000299102">
    <property type="component" value="Unassembled WGS sequence"/>
</dbReference>
<dbReference type="AlphaFoldDB" id="A0A4C1YU22"/>
<evidence type="ECO:0000259" key="1">
    <source>
        <dbReference type="Pfam" id="PF07530"/>
    </source>
</evidence>
<dbReference type="Pfam" id="PF07530">
    <property type="entry name" value="PRE_C2HC"/>
    <property type="match status" value="1"/>
</dbReference>
<organism evidence="2 3">
    <name type="scientific">Eumeta variegata</name>
    <name type="common">Bagworm moth</name>
    <name type="synonym">Eumeta japonica</name>
    <dbReference type="NCBI Taxonomy" id="151549"/>
    <lineage>
        <taxon>Eukaryota</taxon>
        <taxon>Metazoa</taxon>
        <taxon>Ecdysozoa</taxon>
        <taxon>Arthropoda</taxon>
        <taxon>Hexapoda</taxon>
        <taxon>Insecta</taxon>
        <taxon>Pterygota</taxon>
        <taxon>Neoptera</taxon>
        <taxon>Endopterygota</taxon>
        <taxon>Lepidoptera</taxon>
        <taxon>Glossata</taxon>
        <taxon>Ditrysia</taxon>
        <taxon>Tineoidea</taxon>
        <taxon>Psychidae</taxon>
        <taxon>Oiketicinae</taxon>
        <taxon>Eumeta</taxon>
    </lineage>
</organism>
<evidence type="ECO:0000313" key="2">
    <source>
        <dbReference type="EMBL" id="GBP78374.1"/>
    </source>
</evidence>
<gene>
    <name evidence="2" type="ORF">EVAR_25710_1</name>
</gene>
<protein>
    <recommendedName>
        <fullName evidence="1">Pre-C2HC domain-containing protein</fullName>
    </recommendedName>
</protein>
<dbReference type="EMBL" id="BGZK01001367">
    <property type="protein sequence ID" value="GBP78374.1"/>
    <property type="molecule type" value="Genomic_DNA"/>
</dbReference>
<sequence>MLKVAYHTYSLKEDHEFRVVLRGVLVEEVKEDLIMQNLSVQSVWRITNCTREPLDFVLVTTNTSTNNATKRMFYNIKALCSFTQIEMEQPYKKSIPRQCFDCQLYGYSSKNCYQVPGSRHYSVHSQ</sequence>